<dbReference type="SUPFAM" id="SSF48452">
    <property type="entry name" value="TPR-like"/>
    <property type="match status" value="1"/>
</dbReference>
<comment type="subcellular location">
    <subcellularLocation>
        <location evidence="1">Cell outer membrane</location>
    </subcellularLocation>
</comment>
<gene>
    <name evidence="9" type="ORF">F0L74_31960</name>
</gene>
<reference evidence="9 10" key="2">
    <citation type="submission" date="2019-09" db="EMBL/GenBank/DDBJ databases">
        <authorList>
            <person name="Jin C."/>
        </authorList>
    </citation>
    <scope>NUCLEOTIDE SEQUENCE [LARGE SCALE GENOMIC DNA]</scope>
    <source>
        <strain evidence="9 10">BN140078</strain>
    </source>
</reference>
<comment type="similarity">
    <text evidence="2">Belongs to the SusD family.</text>
</comment>
<accession>A0A5B2VPV9</accession>
<dbReference type="CDD" id="cd08977">
    <property type="entry name" value="SusD"/>
    <property type="match status" value="1"/>
</dbReference>
<dbReference type="Proteomes" id="UP000324611">
    <property type="component" value="Unassembled WGS sequence"/>
</dbReference>
<evidence type="ECO:0000313" key="10">
    <source>
        <dbReference type="Proteomes" id="UP000324611"/>
    </source>
</evidence>
<keyword evidence="10" id="KW-1185">Reference proteome</keyword>
<feature type="chain" id="PRO_5022874306" evidence="6">
    <location>
        <begin position="22"/>
        <end position="564"/>
    </location>
</feature>
<keyword evidence="3 6" id="KW-0732">Signal</keyword>
<proteinExistence type="inferred from homology"/>
<feature type="domain" description="SusD-like N-terminal" evidence="8">
    <location>
        <begin position="104"/>
        <end position="223"/>
    </location>
</feature>
<evidence type="ECO:0000256" key="5">
    <source>
        <dbReference type="ARBA" id="ARBA00023237"/>
    </source>
</evidence>
<evidence type="ECO:0000313" key="9">
    <source>
        <dbReference type="EMBL" id="KAA2240754.1"/>
    </source>
</evidence>
<dbReference type="RefSeq" id="WP_149841932.1">
    <property type="nucleotide sequence ID" value="NZ_VUOC01000004.1"/>
</dbReference>
<keyword evidence="5" id="KW-0998">Cell outer membrane</keyword>
<dbReference type="PROSITE" id="PS51257">
    <property type="entry name" value="PROKAR_LIPOPROTEIN"/>
    <property type="match status" value="1"/>
</dbReference>
<feature type="domain" description="RagB/SusD" evidence="7">
    <location>
        <begin position="296"/>
        <end position="564"/>
    </location>
</feature>
<dbReference type="Gene3D" id="1.25.40.390">
    <property type="match status" value="1"/>
</dbReference>
<dbReference type="InterPro" id="IPR033985">
    <property type="entry name" value="SusD-like_N"/>
</dbReference>
<dbReference type="GO" id="GO:0009279">
    <property type="term" value="C:cell outer membrane"/>
    <property type="evidence" value="ECO:0007669"/>
    <property type="project" value="UniProtKB-SubCell"/>
</dbReference>
<evidence type="ECO:0000259" key="7">
    <source>
        <dbReference type="Pfam" id="PF07980"/>
    </source>
</evidence>
<evidence type="ECO:0000259" key="8">
    <source>
        <dbReference type="Pfam" id="PF14322"/>
    </source>
</evidence>
<sequence>MLRLFNRYKYLLLPLLPFLLAACNKKLDLTPKDQIADTLFWNTPEDFHLAANDFYYDLQAVPEYIDNTSDIAFGTSVGGGVISSTGADARAVSNGSYLATLTSPLWDSSYKRIRGTNYLLQKAQSSTLGTDIDRWVGEALFFRAYHYWNLVKTFGGVPKIETVLEVNSPELYTPRSSQAEIIDFILTDLDNAVDKVPPQSGLTGDELGRVTRGAVLALKARAALYMGTWAKYHGQGDANKYLDQAIDAADKAISSGEYALYNSRGADSYKYLFIQQGDDSKEVILALRYYTNRNWHNWTRELWFNATVPTKTMADMYLMTDGLPITQSALFQGYNTLTSEFQHRDPRMAMSFIMPGSNVFFEGGIMRPTFPGFTGTNATRTGYMQRKFLDETIDAATFRGQYDFKEFRYAEVLLVLAEALYEKNGTISDADLARTISQLRTRVNMPPLTNAFVTANGLNMLNEIRRERTVELAFEGFRRDDLRRWKTAETLMPMAVRGVKFQGTEYQQRYPDLKIGTDIQVDGNGFIIVEPASARSFLPKHYLDPVPLQQIQLSHATLDQNTGW</sequence>
<comment type="caution">
    <text evidence="9">The sequence shown here is derived from an EMBL/GenBank/DDBJ whole genome shotgun (WGS) entry which is preliminary data.</text>
</comment>
<dbReference type="InterPro" id="IPR012944">
    <property type="entry name" value="SusD_RagB_dom"/>
</dbReference>
<organism evidence="9 10">
    <name type="scientific">Chitinophaga agrisoli</name>
    <dbReference type="NCBI Taxonomy" id="2607653"/>
    <lineage>
        <taxon>Bacteria</taxon>
        <taxon>Pseudomonadati</taxon>
        <taxon>Bacteroidota</taxon>
        <taxon>Chitinophagia</taxon>
        <taxon>Chitinophagales</taxon>
        <taxon>Chitinophagaceae</taxon>
        <taxon>Chitinophaga</taxon>
    </lineage>
</organism>
<dbReference type="AlphaFoldDB" id="A0A5B2VPV9"/>
<dbReference type="Pfam" id="PF07980">
    <property type="entry name" value="SusD_RagB"/>
    <property type="match status" value="1"/>
</dbReference>
<evidence type="ECO:0000256" key="6">
    <source>
        <dbReference type="SAM" id="SignalP"/>
    </source>
</evidence>
<reference evidence="9 10" key="1">
    <citation type="submission" date="2019-09" db="EMBL/GenBank/DDBJ databases">
        <title>Chitinophaga ginsengihumi sp. nov., isolated from soil of ginseng rhizosphere.</title>
        <authorList>
            <person name="Lee J."/>
        </authorList>
    </citation>
    <scope>NUCLEOTIDE SEQUENCE [LARGE SCALE GENOMIC DNA]</scope>
    <source>
        <strain evidence="9 10">BN140078</strain>
    </source>
</reference>
<dbReference type="Pfam" id="PF14322">
    <property type="entry name" value="SusD-like_3"/>
    <property type="match status" value="1"/>
</dbReference>
<protein>
    <submittedName>
        <fullName evidence="9">RagB/SusD family nutrient uptake outer membrane protein</fullName>
    </submittedName>
</protein>
<evidence type="ECO:0000256" key="3">
    <source>
        <dbReference type="ARBA" id="ARBA00022729"/>
    </source>
</evidence>
<keyword evidence="4" id="KW-0472">Membrane</keyword>
<dbReference type="InterPro" id="IPR011990">
    <property type="entry name" value="TPR-like_helical_dom_sf"/>
</dbReference>
<feature type="signal peptide" evidence="6">
    <location>
        <begin position="1"/>
        <end position="21"/>
    </location>
</feature>
<name>A0A5B2VPV9_9BACT</name>
<dbReference type="EMBL" id="VUOC01000004">
    <property type="protein sequence ID" value="KAA2240754.1"/>
    <property type="molecule type" value="Genomic_DNA"/>
</dbReference>
<evidence type="ECO:0000256" key="1">
    <source>
        <dbReference type="ARBA" id="ARBA00004442"/>
    </source>
</evidence>
<evidence type="ECO:0000256" key="4">
    <source>
        <dbReference type="ARBA" id="ARBA00023136"/>
    </source>
</evidence>
<evidence type="ECO:0000256" key="2">
    <source>
        <dbReference type="ARBA" id="ARBA00006275"/>
    </source>
</evidence>